<feature type="transmembrane region" description="Helical" evidence="9">
    <location>
        <begin position="323"/>
        <end position="344"/>
    </location>
</feature>
<dbReference type="GO" id="GO:0022857">
    <property type="term" value="F:transmembrane transporter activity"/>
    <property type="evidence" value="ECO:0007669"/>
    <property type="project" value="InterPro"/>
</dbReference>
<dbReference type="NCBIfam" id="TIGR00711">
    <property type="entry name" value="efflux_EmrB"/>
    <property type="match status" value="1"/>
</dbReference>
<proteinExistence type="inferred from homology"/>
<dbReference type="InterPro" id="IPR011701">
    <property type="entry name" value="MFS"/>
</dbReference>
<dbReference type="Proteomes" id="UP001157137">
    <property type="component" value="Unassembled WGS sequence"/>
</dbReference>
<evidence type="ECO:0000256" key="8">
    <source>
        <dbReference type="SAM" id="MobiDB-lite"/>
    </source>
</evidence>
<sequence length="566" mass="60585">MSVDNDVPKPVAAPNDPGPGGPTGEPIAHKAPILISLILGAFAAILNQTLLNVAVPKLMTEFNVSASTIQWLSTGYMLTNGIVIPLTAFLIGTFTTRQLFLGAMFCFGIGTLFCAAAPDFPVMLIGRIVQAAGAGIMMPLMMTVILNLYPPETRGKAMGTIGIAMFFAPAVGPTLSGWIIQQYSWRVLFYIVIPVAVIDIIVASIFLKNVTERTFPKFEGVSFVASTIGLGALLYGFSEAGNKGWHAGEVLGSIAVGVVFLIVFVARELTSDHPLLNLRVFRYPGFSIAAGVSCVVNMAMFGGALLTPMYVQNIRGYSALDSGLILLPGAILMGVMSPVSGALLDKIGIRPLAIIGLIITVITTWDLGHLTSDTPLRHIMWVYTIRMFGMGFIMMTIMTSGLNHLPRQFNSHGTAAANTVRTIAGSLGTSLLITVMTDRSNMHYNQFVNSVLSTNPQLSTTLSELTAMLARMMSQPLSVAHELVTYLMYGQAQMLASVQGVDDAYLVAAGISLFALILSLFLRNAKRPIAAPQRSDEGGDESRSSLPDGRARKAVVVRRTLAPRPQ</sequence>
<evidence type="ECO:0000256" key="2">
    <source>
        <dbReference type="ARBA" id="ARBA00008537"/>
    </source>
</evidence>
<dbReference type="RefSeq" id="WP_074691453.1">
    <property type="nucleotide sequence ID" value="NZ_BSRA01000004.1"/>
</dbReference>
<dbReference type="InterPro" id="IPR020846">
    <property type="entry name" value="MFS_dom"/>
</dbReference>
<dbReference type="PANTHER" id="PTHR42718:SF9">
    <property type="entry name" value="MAJOR FACILITATOR SUPERFAMILY MULTIDRUG TRANSPORTER MFSC"/>
    <property type="match status" value="1"/>
</dbReference>
<comment type="similarity">
    <text evidence="2">Belongs to the major facilitator superfamily. EmrB family.</text>
</comment>
<name>A0A1H2R0J2_9BACL</name>
<evidence type="ECO:0000256" key="3">
    <source>
        <dbReference type="ARBA" id="ARBA00022448"/>
    </source>
</evidence>
<feature type="transmembrane region" description="Helical" evidence="9">
    <location>
        <begin position="415"/>
        <end position="436"/>
    </location>
</feature>
<feature type="transmembrane region" description="Helical" evidence="9">
    <location>
        <begin position="218"/>
        <end position="238"/>
    </location>
</feature>
<feature type="transmembrane region" description="Helical" evidence="9">
    <location>
        <begin position="33"/>
        <end position="51"/>
    </location>
</feature>
<protein>
    <submittedName>
        <fullName evidence="12">Drug resistance transporter, EmrB/QacA subfamily</fullName>
    </submittedName>
    <submittedName>
        <fullName evidence="11">MFS-type transporter YhcA</fullName>
    </submittedName>
</protein>
<evidence type="ECO:0000313" key="12">
    <source>
        <dbReference type="EMBL" id="SDW12943.1"/>
    </source>
</evidence>
<feature type="transmembrane region" description="Helical" evidence="9">
    <location>
        <begin position="380"/>
        <end position="403"/>
    </location>
</feature>
<dbReference type="GO" id="GO:0005886">
    <property type="term" value="C:plasma membrane"/>
    <property type="evidence" value="ECO:0007669"/>
    <property type="project" value="UniProtKB-SubCell"/>
</dbReference>
<reference evidence="12" key="2">
    <citation type="submission" date="2016-10" db="EMBL/GenBank/DDBJ databases">
        <authorList>
            <person name="de Groot N.N."/>
        </authorList>
    </citation>
    <scope>NUCLEOTIDE SEQUENCE [LARGE SCALE GENOMIC DNA]</scope>
    <source>
        <strain evidence="12">DSM 12489</strain>
    </source>
</reference>
<feature type="transmembrane region" description="Helical" evidence="9">
    <location>
        <begin position="124"/>
        <end position="149"/>
    </location>
</feature>
<dbReference type="InterPro" id="IPR004638">
    <property type="entry name" value="EmrB-like"/>
</dbReference>
<dbReference type="PROSITE" id="PS50850">
    <property type="entry name" value="MFS"/>
    <property type="match status" value="1"/>
</dbReference>
<accession>A0A1H2R0J2</accession>
<dbReference type="CDD" id="cd17503">
    <property type="entry name" value="MFS_LmrB_MDR_like"/>
    <property type="match status" value="1"/>
</dbReference>
<dbReference type="EMBL" id="FNOJ01000002">
    <property type="protein sequence ID" value="SDW12943.1"/>
    <property type="molecule type" value="Genomic_DNA"/>
</dbReference>
<feature type="transmembrane region" description="Helical" evidence="9">
    <location>
        <begin position="351"/>
        <end position="368"/>
    </location>
</feature>
<dbReference type="SUPFAM" id="SSF103473">
    <property type="entry name" value="MFS general substrate transporter"/>
    <property type="match status" value="1"/>
</dbReference>
<organism evidence="12 13">
    <name type="scientific">Alicyclobacillus hesperidum</name>
    <dbReference type="NCBI Taxonomy" id="89784"/>
    <lineage>
        <taxon>Bacteria</taxon>
        <taxon>Bacillati</taxon>
        <taxon>Bacillota</taxon>
        <taxon>Bacilli</taxon>
        <taxon>Bacillales</taxon>
        <taxon>Alicyclobacillaceae</taxon>
        <taxon>Alicyclobacillus</taxon>
    </lineage>
</organism>
<feature type="compositionally biased region" description="Basic and acidic residues" evidence="8">
    <location>
        <begin position="534"/>
        <end position="543"/>
    </location>
</feature>
<evidence type="ECO:0000256" key="7">
    <source>
        <dbReference type="ARBA" id="ARBA00023136"/>
    </source>
</evidence>
<dbReference type="Pfam" id="PF07690">
    <property type="entry name" value="MFS_1"/>
    <property type="match status" value="1"/>
</dbReference>
<evidence type="ECO:0000256" key="6">
    <source>
        <dbReference type="ARBA" id="ARBA00022989"/>
    </source>
</evidence>
<feature type="transmembrane region" description="Helical" evidence="9">
    <location>
        <begin position="244"/>
        <end position="266"/>
    </location>
</feature>
<feature type="region of interest" description="Disordered" evidence="8">
    <location>
        <begin position="1"/>
        <end position="23"/>
    </location>
</feature>
<reference evidence="11" key="3">
    <citation type="submission" date="2023-02" db="EMBL/GenBank/DDBJ databases">
        <title>Proposal of a novel subspecies: Alicyclobacillus hesperidum subspecies aegle.</title>
        <authorList>
            <person name="Goto K."/>
            <person name="Fujii T."/>
            <person name="Yasui K."/>
            <person name="Mochida K."/>
            <person name="Kato-Tanaka Y."/>
            <person name="Morohoshi S."/>
            <person name="An S.Y."/>
            <person name="Kasai H."/>
            <person name="Yokota A."/>
        </authorList>
    </citation>
    <scope>NUCLEOTIDE SEQUENCE</scope>
    <source>
        <strain evidence="11">DSM 12766</strain>
    </source>
</reference>
<evidence type="ECO:0000256" key="1">
    <source>
        <dbReference type="ARBA" id="ARBA00004651"/>
    </source>
</evidence>
<feature type="transmembrane region" description="Helical" evidence="9">
    <location>
        <begin position="99"/>
        <end position="118"/>
    </location>
</feature>
<feature type="region of interest" description="Disordered" evidence="8">
    <location>
        <begin position="530"/>
        <end position="566"/>
    </location>
</feature>
<dbReference type="Gene3D" id="1.20.1250.20">
    <property type="entry name" value="MFS general substrate transporter like domains"/>
    <property type="match status" value="1"/>
</dbReference>
<feature type="transmembrane region" description="Helical" evidence="9">
    <location>
        <begin position="71"/>
        <end position="92"/>
    </location>
</feature>
<dbReference type="PANTHER" id="PTHR42718">
    <property type="entry name" value="MAJOR FACILITATOR SUPERFAMILY MULTIDRUG TRANSPORTER MFSC"/>
    <property type="match status" value="1"/>
</dbReference>
<feature type="transmembrane region" description="Helical" evidence="9">
    <location>
        <begin position="286"/>
        <end position="311"/>
    </location>
</feature>
<keyword evidence="7 9" id="KW-0472">Membrane</keyword>
<dbReference type="STRING" id="89784.SAMN04489725_102117"/>
<dbReference type="Gene3D" id="1.20.1720.10">
    <property type="entry name" value="Multidrug resistance protein D"/>
    <property type="match status" value="1"/>
</dbReference>
<dbReference type="Proteomes" id="UP000182589">
    <property type="component" value="Unassembled WGS sequence"/>
</dbReference>
<evidence type="ECO:0000259" key="10">
    <source>
        <dbReference type="PROSITE" id="PS50850"/>
    </source>
</evidence>
<keyword evidence="13" id="KW-1185">Reference proteome</keyword>
<keyword evidence="5 9" id="KW-0812">Transmembrane</keyword>
<dbReference type="InterPro" id="IPR036259">
    <property type="entry name" value="MFS_trans_sf"/>
</dbReference>
<gene>
    <name evidence="11" type="primary">yhcA_1</name>
    <name evidence="11" type="ORF">Heshes_09130</name>
    <name evidence="12" type="ORF">SAMN04489725_102117</name>
</gene>
<feature type="transmembrane region" description="Helical" evidence="9">
    <location>
        <begin position="504"/>
        <end position="522"/>
    </location>
</feature>
<evidence type="ECO:0000313" key="13">
    <source>
        <dbReference type="Proteomes" id="UP000182589"/>
    </source>
</evidence>
<comment type="subcellular location">
    <subcellularLocation>
        <location evidence="1">Cell membrane</location>
        <topology evidence="1">Multi-pass membrane protein</topology>
    </subcellularLocation>
</comment>
<reference evidence="13" key="1">
    <citation type="submission" date="2016-10" db="EMBL/GenBank/DDBJ databases">
        <authorList>
            <person name="Varghese N."/>
        </authorList>
    </citation>
    <scope>NUCLEOTIDE SEQUENCE [LARGE SCALE GENOMIC DNA]</scope>
    <source>
        <strain evidence="13">DSM 12489</strain>
    </source>
</reference>
<evidence type="ECO:0000313" key="11">
    <source>
        <dbReference type="EMBL" id="GLV13229.1"/>
    </source>
</evidence>
<dbReference type="PRINTS" id="PR01036">
    <property type="entry name" value="TCRTETB"/>
</dbReference>
<keyword evidence="6 9" id="KW-1133">Transmembrane helix</keyword>
<dbReference type="EMBL" id="BSRA01000004">
    <property type="protein sequence ID" value="GLV13229.1"/>
    <property type="molecule type" value="Genomic_DNA"/>
</dbReference>
<evidence type="ECO:0000256" key="4">
    <source>
        <dbReference type="ARBA" id="ARBA00022475"/>
    </source>
</evidence>
<feature type="transmembrane region" description="Helical" evidence="9">
    <location>
        <begin position="187"/>
        <end position="206"/>
    </location>
</feature>
<evidence type="ECO:0000256" key="9">
    <source>
        <dbReference type="SAM" id="Phobius"/>
    </source>
</evidence>
<keyword evidence="4" id="KW-1003">Cell membrane</keyword>
<keyword evidence="3" id="KW-0813">Transport</keyword>
<dbReference type="AlphaFoldDB" id="A0A1H2R0J2"/>
<feature type="domain" description="Major facilitator superfamily (MFS) profile" evidence="10">
    <location>
        <begin position="33"/>
        <end position="527"/>
    </location>
</feature>
<feature type="transmembrane region" description="Helical" evidence="9">
    <location>
        <begin position="161"/>
        <end position="181"/>
    </location>
</feature>
<evidence type="ECO:0000256" key="5">
    <source>
        <dbReference type="ARBA" id="ARBA00022692"/>
    </source>
</evidence>